<dbReference type="SUPFAM" id="SSF55729">
    <property type="entry name" value="Acyl-CoA N-acyltransferases (Nat)"/>
    <property type="match status" value="1"/>
</dbReference>
<dbReference type="RefSeq" id="WP_123856645.1">
    <property type="nucleotide sequence ID" value="NZ_CP033923.1"/>
</dbReference>
<evidence type="ECO:0000259" key="1">
    <source>
        <dbReference type="PROSITE" id="PS51186"/>
    </source>
</evidence>
<reference evidence="2 3" key="1">
    <citation type="submission" date="2018-11" db="EMBL/GenBank/DDBJ databases">
        <title>Proposal to divide the Flavobacteriaceae and reorganize its genera based on Amino Acid Identity values calculated from whole genome sequences.</title>
        <authorList>
            <person name="Nicholson A.C."/>
            <person name="Gulvik C.A."/>
            <person name="Whitney A.M."/>
            <person name="Humrighouse B.W."/>
            <person name="Bell M."/>
            <person name="Holmes B."/>
            <person name="Steigerwalt A.G."/>
            <person name="Villarma A."/>
            <person name="Sheth M."/>
            <person name="Batra D."/>
            <person name="Pryor J."/>
            <person name="Bernardet J.-F."/>
            <person name="Hugo C."/>
            <person name="Kampfer P."/>
            <person name="Newman J."/>
            <person name="McQuiston J.R."/>
        </authorList>
    </citation>
    <scope>NUCLEOTIDE SEQUENCE [LARGE SCALE GENOMIC DNA]</scope>
    <source>
        <strain evidence="2 3">G0041</strain>
    </source>
</reference>
<dbReference type="PANTHER" id="PTHR43792">
    <property type="entry name" value="GNAT FAMILY, PUTATIVE (AFU_ORTHOLOGUE AFUA_3G00765)-RELATED-RELATED"/>
    <property type="match status" value="1"/>
</dbReference>
<dbReference type="InterPro" id="IPR000182">
    <property type="entry name" value="GNAT_dom"/>
</dbReference>
<keyword evidence="3" id="KW-1185">Reference proteome</keyword>
<evidence type="ECO:0000313" key="3">
    <source>
        <dbReference type="Proteomes" id="UP000278288"/>
    </source>
</evidence>
<dbReference type="Pfam" id="PF00583">
    <property type="entry name" value="Acetyltransf_1"/>
    <property type="match status" value="1"/>
</dbReference>
<proteinExistence type="predicted"/>
<dbReference type="KEGG" id="cnk:EG343_05325"/>
<name>A0AAD1DPW9_CHRNA</name>
<dbReference type="InterPro" id="IPR016181">
    <property type="entry name" value="Acyl_CoA_acyltransferase"/>
</dbReference>
<dbReference type="InterPro" id="IPR051531">
    <property type="entry name" value="N-acetyltransferase"/>
</dbReference>
<gene>
    <name evidence="2" type="ORF">EG343_05325</name>
</gene>
<dbReference type="GO" id="GO:0016747">
    <property type="term" value="F:acyltransferase activity, transferring groups other than amino-acyl groups"/>
    <property type="evidence" value="ECO:0007669"/>
    <property type="project" value="InterPro"/>
</dbReference>
<protein>
    <submittedName>
        <fullName evidence="2">GNAT family N-acetyltransferase</fullName>
    </submittedName>
</protein>
<dbReference type="EMBL" id="CP033923">
    <property type="protein sequence ID" value="AZA90081.1"/>
    <property type="molecule type" value="Genomic_DNA"/>
</dbReference>
<dbReference type="Gene3D" id="3.40.630.30">
    <property type="match status" value="1"/>
</dbReference>
<dbReference type="Proteomes" id="UP000278288">
    <property type="component" value="Chromosome"/>
</dbReference>
<sequence>MEITLQEITADNFYDVCLLTTNKNGVLTFDEEFLCSNSVSIAESKYYPLLNPQAIYSDKILIGFIMSGPYFKDNGNFWVLRYMIDHQYQGKGYGKKAFHTFIEHVKRSGNIEQIHIGLDPDNIRAISLYTSVGFAFTGERKDGEDVYILELIQHIP</sequence>
<dbReference type="AlphaFoldDB" id="A0AAD1DPW9"/>
<organism evidence="2 3">
    <name type="scientific">Chryseobacterium nakagawai</name>
    <dbReference type="NCBI Taxonomy" id="1241982"/>
    <lineage>
        <taxon>Bacteria</taxon>
        <taxon>Pseudomonadati</taxon>
        <taxon>Bacteroidota</taxon>
        <taxon>Flavobacteriia</taxon>
        <taxon>Flavobacteriales</taxon>
        <taxon>Weeksellaceae</taxon>
        <taxon>Chryseobacterium group</taxon>
        <taxon>Chryseobacterium</taxon>
    </lineage>
</organism>
<evidence type="ECO:0000313" key="2">
    <source>
        <dbReference type="EMBL" id="AZA90081.1"/>
    </source>
</evidence>
<feature type="domain" description="N-acetyltransferase" evidence="1">
    <location>
        <begin position="3"/>
        <end position="153"/>
    </location>
</feature>
<accession>A0AAD1DPW9</accession>
<dbReference type="PROSITE" id="PS51186">
    <property type="entry name" value="GNAT"/>
    <property type="match status" value="1"/>
</dbReference>
<dbReference type="CDD" id="cd04301">
    <property type="entry name" value="NAT_SF"/>
    <property type="match status" value="1"/>
</dbReference>